<gene>
    <name evidence="3" type="ORF">AJAP_05935</name>
</gene>
<reference evidence="3 4" key="1">
    <citation type="journal article" date="2014" name="J. Biotechnol.">
        <title>Complete genome sequence of the actinobacterium Amycolatopsis japonica MG417-CF17(T) (=DSM 44213T) producing (S,S)-N,N'-ethylenediaminedisuccinic acid.</title>
        <authorList>
            <person name="Stegmann E."/>
            <person name="Albersmeier A."/>
            <person name="Spohn M."/>
            <person name="Gert H."/>
            <person name="Weber T."/>
            <person name="Wohlleben W."/>
            <person name="Kalinowski J."/>
            <person name="Ruckert C."/>
        </authorList>
    </citation>
    <scope>NUCLEOTIDE SEQUENCE [LARGE SCALE GENOMIC DNA]</scope>
    <source>
        <strain evidence="4">MG417-CF17 (DSM 44213)</strain>
    </source>
</reference>
<dbReference type="KEGG" id="aja:AJAP_05935"/>
<proteinExistence type="predicted"/>
<sequence>MKNLFTSTSRAAGTLAVIVLVAAGIAPAAEASVFSTSPGTIAAGPDEVENRPSPVSARGPGDAVITCTPKVHHPHHSTHRPGRVNVVVEVRCTAQVARIRIRARLYRDRTRVSVSDERNVHNTWGAQNNAATDCRDGKYKGWMRFIVDFPVRFRPDSGESSGMGRLVRIVCP</sequence>
<dbReference type="RefSeq" id="WP_051972352.1">
    <property type="nucleotide sequence ID" value="NZ_CP008953.1"/>
</dbReference>
<evidence type="ECO:0000313" key="4">
    <source>
        <dbReference type="Proteomes" id="UP000028492"/>
    </source>
</evidence>
<dbReference type="EMBL" id="CP008953">
    <property type="protein sequence ID" value="AIG74106.1"/>
    <property type="molecule type" value="Genomic_DNA"/>
</dbReference>
<feature type="chain" id="PRO_5039243391" evidence="2">
    <location>
        <begin position="32"/>
        <end position="172"/>
    </location>
</feature>
<keyword evidence="2" id="KW-0732">Signal</keyword>
<dbReference type="Proteomes" id="UP000028492">
    <property type="component" value="Chromosome"/>
</dbReference>
<organism evidence="3 4">
    <name type="scientific">Amycolatopsis japonica</name>
    <dbReference type="NCBI Taxonomy" id="208439"/>
    <lineage>
        <taxon>Bacteria</taxon>
        <taxon>Bacillati</taxon>
        <taxon>Actinomycetota</taxon>
        <taxon>Actinomycetes</taxon>
        <taxon>Pseudonocardiales</taxon>
        <taxon>Pseudonocardiaceae</taxon>
        <taxon>Amycolatopsis</taxon>
        <taxon>Amycolatopsis japonica group</taxon>
    </lineage>
</organism>
<protein>
    <submittedName>
        <fullName evidence="3">Putative secreted protein</fullName>
    </submittedName>
</protein>
<keyword evidence="4" id="KW-1185">Reference proteome</keyword>
<accession>A0A075UNX2</accession>
<evidence type="ECO:0000313" key="3">
    <source>
        <dbReference type="EMBL" id="AIG74106.1"/>
    </source>
</evidence>
<dbReference type="STRING" id="208439.AJAP_05935"/>
<dbReference type="AlphaFoldDB" id="A0A075UNX2"/>
<evidence type="ECO:0000256" key="1">
    <source>
        <dbReference type="SAM" id="MobiDB-lite"/>
    </source>
</evidence>
<dbReference type="HOGENOM" id="CLU_1552069_0_0_11"/>
<evidence type="ECO:0000256" key="2">
    <source>
        <dbReference type="SAM" id="SignalP"/>
    </source>
</evidence>
<feature type="signal peptide" evidence="2">
    <location>
        <begin position="1"/>
        <end position="31"/>
    </location>
</feature>
<name>A0A075UNX2_9PSEU</name>
<dbReference type="eggNOG" id="ENOG5031YFJ">
    <property type="taxonomic scope" value="Bacteria"/>
</dbReference>
<feature type="region of interest" description="Disordered" evidence="1">
    <location>
        <begin position="36"/>
        <end position="63"/>
    </location>
</feature>